<keyword evidence="6" id="KW-0472">Membrane</keyword>
<dbReference type="Proteomes" id="UP000006640">
    <property type="component" value="Chromosome"/>
</dbReference>
<keyword evidence="3" id="KW-0731">Sigma factor</keyword>
<dbReference type="GO" id="GO:0016987">
    <property type="term" value="F:sigma factor activity"/>
    <property type="evidence" value="ECO:0007669"/>
    <property type="project" value="UniProtKB-KW"/>
</dbReference>
<evidence type="ECO:0000313" key="9">
    <source>
        <dbReference type="Proteomes" id="UP000006640"/>
    </source>
</evidence>
<feature type="domain" description="RNA polymerase sigma factor 70 region 4 type 2" evidence="7">
    <location>
        <begin position="93"/>
        <end position="140"/>
    </location>
</feature>
<dbReference type="KEGG" id="tbi:Tbis_2870"/>
<feature type="region of interest" description="Disordered" evidence="5">
    <location>
        <begin position="196"/>
        <end position="501"/>
    </location>
</feature>
<dbReference type="EMBL" id="CP001874">
    <property type="protein sequence ID" value="ADG89569.1"/>
    <property type="molecule type" value="Genomic_DNA"/>
</dbReference>
<keyword evidence="9" id="KW-1185">Reference proteome</keyword>
<feature type="compositionally biased region" description="Basic and acidic residues" evidence="5">
    <location>
        <begin position="398"/>
        <end position="425"/>
    </location>
</feature>
<organism evidence="8 9">
    <name type="scientific">Thermobispora bispora (strain ATCC 19993 / DSM 43833 / CBS 139.67 / JCM 10125 / KCTC 9307 / NBRC 14880 / R51)</name>
    <dbReference type="NCBI Taxonomy" id="469371"/>
    <lineage>
        <taxon>Bacteria</taxon>
        <taxon>Bacillati</taxon>
        <taxon>Actinomycetota</taxon>
        <taxon>Actinomycetes</taxon>
        <taxon>Streptosporangiales</taxon>
        <taxon>Streptosporangiaceae</taxon>
        <taxon>Thermobispora</taxon>
    </lineage>
</organism>
<evidence type="ECO:0000256" key="6">
    <source>
        <dbReference type="SAM" id="Phobius"/>
    </source>
</evidence>
<evidence type="ECO:0000256" key="3">
    <source>
        <dbReference type="ARBA" id="ARBA00023082"/>
    </source>
</evidence>
<feature type="compositionally biased region" description="Basic and acidic residues" evidence="5">
    <location>
        <begin position="247"/>
        <end position="256"/>
    </location>
</feature>
<dbReference type="Gene3D" id="1.20.140.160">
    <property type="match status" value="1"/>
</dbReference>
<dbReference type="Pfam" id="PF08281">
    <property type="entry name" value="Sigma70_r4_2"/>
    <property type="match status" value="1"/>
</dbReference>
<proteinExistence type="inferred from homology"/>
<keyword evidence="6" id="KW-1133">Transmembrane helix</keyword>
<dbReference type="HOGENOM" id="CLU_509891_0_0_11"/>
<feature type="compositionally biased region" description="Low complexity" evidence="5">
    <location>
        <begin position="341"/>
        <end position="360"/>
    </location>
</feature>
<evidence type="ECO:0000259" key="7">
    <source>
        <dbReference type="Pfam" id="PF08281"/>
    </source>
</evidence>
<dbReference type="SUPFAM" id="SSF88659">
    <property type="entry name" value="Sigma3 and sigma4 domains of RNA polymerase sigma factors"/>
    <property type="match status" value="1"/>
</dbReference>
<dbReference type="GO" id="GO:0003677">
    <property type="term" value="F:DNA binding"/>
    <property type="evidence" value="ECO:0007669"/>
    <property type="project" value="InterPro"/>
</dbReference>
<dbReference type="GO" id="GO:0006352">
    <property type="term" value="P:DNA-templated transcription initiation"/>
    <property type="evidence" value="ECO:0007669"/>
    <property type="project" value="InterPro"/>
</dbReference>
<evidence type="ECO:0000313" key="8">
    <source>
        <dbReference type="EMBL" id="ADG89569.1"/>
    </source>
</evidence>
<name>D6Y6S8_THEBD</name>
<feature type="compositionally biased region" description="Low complexity" evidence="5">
    <location>
        <begin position="231"/>
        <end position="245"/>
    </location>
</feature>
<dbReference type="eggNOG" id="COG1595">
    <property type="taxonomic scope" value="Bacteria"/>
</dbReference>
<dbReference type="InterPro" id="IPR013249">
    <property type="entry name" value="RNA_pol_sigma70_r4_t2"/>
</dbReference>
<dbReference type="STRING" id="469371.Tbis_2870"/>
<evidence type="ECO:0000256" key="5">
    <source>
        <dbReference type="SAM" id="MobiDB-lite"/>
    </source>
</evidence>
<sequence length="534" mass="55692">MTASLMGQQRSRGELIAQLYERHAAGLFAYCHDQLGDPDSASDAVTAVFTQIPAAEPPRAALYALARREIFRRDVRRPAPAVDSAIDPIASLIDRVFREMPPHQREALLLAAVCGLTPAELAAVLDVAPDTAEQLTAGARNRFTRSLRAAVTAARSAPYTPPELIAAYDALEMARVEDVLARKPWRRPTASLRNRVLGMTGDLEPAPPPDPQWSGTGSWPAIPPLAPAEPGPITGPITGPVSTGTALERDEAKTEPIPKVSEPSPSGGRRRRSRAAPATGAPAAEAPTASGPQTQEIPAVPAVAAGTAPAAPGVPARETPAVPEPPVHGLTDAPPLWTRDGIAAPGAANRGAPAAPGTPARETDPASGGPAEATAHGEPRPKEAAGAARETVTAPESPARETASRPETRSREAGPTATEDRRQADDSFDAFRPAERKASTATPGTGAPEDAASAGEPARKPEKTRRRPDASSPATGKGPGGRDADRGDGGTAGQERVRPKRERHHDWLWELAGLLLCLLIAFLVFTLVPGFTGP</sequence>
<evidence type="ECO:0000256" key="4">
    <source>
        <dbReference type="ARBA" id="ARBA00023163"/>
    </source>
</evidence>
<reference evidence="8 9" key="1">
    <citation type="submission" date="2010-01" db="EMBL/GenBank/DDBJ databases">
        <title>The complete genome of Thermobispora bispora DSM 43833.</title>
        <authorList>
            <consortium name="US DOE Joint Genome Institute (JGI-PGF)"/>
            <person name="Lucas S."/>
            <person name="Copeland A."/>
            <person name="Lapidus A."/>
            <person name="Glavina del Rio T."/>
            <person name="Dalin E."/>
            <person name="Tice H."/>
            <person name="Bruce D."/>
            <person name="Goodwin L."/>
            <person name="Pitluck S."/>
            <person name="Kyrpides N."/>
            <person name="Mavromatis K."/>
            <person name="Ivanova N."/>
            <person name="Mikhailova N."/>
            <person name="Chertkov O."/>
            <person name="Brettin T."/>
            <person name="Detter J.C."/>
            <person name="Han C."/>
            <person name="Larimer F."/>
            <person name="Land M."/>
            <person name="Hauser L."/>
            <person name="Markowitz V."/>
            <person name="Cheng J.-F."/>
            <person name="Hugenholtz P."/>
            <person name="Woyke T."/>
            <person name="Wu D."/>
            <person name="Jando M."/>
            <person name="Schneider S."/>
            <person name="Klenk H.-P."/>
            <person name="Eisen J.A."/>
        </authorList>
    </citation>
    <scope>NUCLEOTIDE SEQUENCE [LARGE SCALE GENOMIC DNA]</scope>
    <source>
        <strain evidence="9">ATCC 19993 / DSM 43833 / CBS 139.67 / JCM 10125 / KCTC 9307 / NBRC 14880 / R51</strain>
    </source>
</reference>
<feature type="compositionally biased region" description="Pro residues" evidence="5">
    <location>
        <begin position="221"/>
        <end position="230"/>
    </location>
</feature>
<dbReference type="OrthoDB" id="3543253at2"/>
<comment type="similarity">
    <text evidence="1">Belongs to the sigma-70 factor family. ECF subfamily.</text>
</comment>
<keyword evidence="6" id="KW-0812">Transmembrane</keyword>
<gene>
    <name evidence="8" type="ordered locus">Tbis_2870</name>
</gene>
<feature type="transmembrane region" description="Helical" evidence="6">
    <location>
        <begin position="507"/>
        <end position="528"/>
    </location>
</feature>
<keyword evidence="2" id="KW-0805">Transcription regulation</keyword>
<evidence type="ECO:0000256" key="1">
    <source>
        <dbReference type="ARBA" id="ARBA00010641"/>
    </source>
</evidence>
<protein>
    <submittedName>
        <fullName evidence="8">RNA polymerase, sigma-24 subunit, ECF subfamily</fullName>
    </submittedName>
</protein>
<dbReference type="AlphaFoldDB" id="D6Y6S8"/>
<dbReference type="RefSeq" id="WP_013133102.1">
    <property type="nucleotide sequence ID" value="NC_014165.1"/>
</dbReference>
<dbReference type="InterPro" id="IPR013324">
    <property type="entry name" value="RNA_pol_sigma_r3/r4-like"/>
</dbReference>
<feature type="compositionally biased region" description="Low complexity" evidence="5">
    <location>
        <begin position="275"/>
        <end position="316"/>
    </location>
</feature>
<evidence type="ECO:0000256" key="2">
    <source>
        <dbReference type="ARBA" id="ARBA00023015"/>
    </source>
</evidence>
<keyword evidence="4" id="KW-0804">Transcription</keyword>
<accession>D6Y6S8</accession>